<dbReference type="RefSeq" id="WP_160936287.1">
    <property type="nucleotide sequence ID" value="NZ_SNVJ01000005.1"/>
</dbReference>
<dbReference type="PANTHER" id="PTHR46268:SF15">
    <property type="entry name" value="UNIVERSAL STRESS PROTEIN HP_0031"/>
    <property type="match status" value="1"/>
</dbReference>
<dbReference type="AlphaFoldDB" id="A0A845B9B8"/>
<reference evidence="3 4" key="1">
    <citation type="submission" date="2019-03" db="EMBL/GenBank/DDBJ databases">
        <title>Roseomonas sp. a novel Roseomonas species isolated from Sea whip Gorgonian.</title>
        <authorList>
            <person name="Li F."/>
            <person name="Pan X."/>
            <person name="Huang S."/>
            <person name="Li Z."/>
            <person name="Meng B."/>
        </authorList>
    </citation>
    <scope>NUCLEOTIDE SEQUENCE [LARGE SCALE GENOMIC DNA]</scope>
    <source>
        <strain evidence="3 4">M0104</strain>
    </source>
</reference>
<organism evidence="3 4">
    <name type="scientific">Teichococcus coralli</name>
    <dbReference type="NCBI Taxonomy" id="2545983"/>
    <lineage>
        <taxon>Bacteria</taxon>
        <taxon>Pseudomonadati</taxon>
        <taxon>Pseudomonadota</taxon>
        <taxon>Alphaproteobacteria</taxon>
        <taxon>Acetobacterales</taxon>
        <taxon>Roseomonadaceae</taxon>
        <taxon>Roseomonas</taxon>
    </lineage>
</organism>
<comment type="similarity">
    <text evidence="1">Belongs to the universal stress protein A family.</text>
</comment>
<evidence type="ECO:0000313" key="3">
    <source>
        <dbReference type="EMBL" id="MXP63158.1"/>
    </source>
</evidence>
<dbReference type="EMBL" id="SNVJ01000005">
    <property type="protein sequence ID" value="MXP63158.1"/>
    <property type="molecule type" value="Genomic_DNA"/>
</dbReference>
<dbReference type="Pfam" id="PF00582">
    <property type="entry name" value="Usp"/>
    <property type="match status" value="1"/>
</dbReference>
<proteinExistence type="inferred from homology"/>
<dbReference type="SUPFAM" id="SSF52402">
    <property type="entry name" value="Adenine nucleotide alpha hydrolases-like"/>
    <property type="match status" value="2"/>
</dbReference>
<dbReference type="Proteomes" id="UP000460715">
    <property type="component" value="Unassembled WGS sequence"/>
</dbReference>
<dbReference type="OrthoDB" id="9804721at2"/>
<dbReference type="InterPro" id="IPR006016">
    <property type="entry name" value="UspA"/>
</dbReference>
<accession>A0A845B9B8</accession>
<name>A0A845B9B8_9PROT</name>
<feature type="domain" description="UspA" evidence="2">
    <location>
        <begin position="156"/>
        <end position="268"/>
    </location>
</feature>
<sequence length="279" mass="29733">MQGYGSIMVHVRAEGEAGQAVSLAAELARRFDARLIGIAAADVALTMSVASYGSGSAQLVTLRMAELEDKLRAAELLFRGSAGAAGEHVEWRAFTEFPATAVAREARAADLLVMSPRAGARNSSFMSEAEPGDVLMQAGRPILLVPSGLGELSASRILVAWKDRREARRAVRDALPLLARAERVQVLEICEAEESVAAARRRVADVAAYLRDHGACAEGEARLRREVSASRELAAAAAALEADLVVAGGYGHARLREWVFGGVTRDLMADPTRCCLLSH</sequence>
<dbReference type="Gene3D" id="3.40.50.12370">
    <property type="match status" value="1"/>
</dbReference>
<evidence type="ECO:0000259" key="2">
    <source>
        <dbReference type="Pfam" id="PF00582"/>
    </source>
</evidence>
<protein>
    <submittedName>
        <fullName evidence="3">Universal stress protein</fullName>
    </submittedName>
</protein>
<dbReference type="PANTHER" id="PTHR46268">
    <property type="entry name" value="STRESS RESPONSE PROTEIN NHAX"/>
    <property type="match status" value="1"/>
</dbReference>
<evidence type="ECO:0000313" key="4">
    <source>
        <dbReference type="Proteomes" id="UP000460715"/>
    </source>
</evidence>
<gene>
    <name evidence="3" type="ORF">E0493_07295</name>
</gene>
<evidence type="ECO:0000256" key="1">
    <source>
        <dbReference type="ARBA" id="ARBA00008791"/>
    </source>
</evidence>
<comment type="caution">
    <text evidence="3">The sequence shown here is derived from an EMBL/GenBank/DDBJ whole genome shotgun (WGS) entry which is preliminary data.</text>
</comment>
<keyword evidence="4" id="KW-1185">Reference proteome</keyword>